<keyword evidence="4" id="KW-1185">Reference proteome</keyword>
<sequence length="98" mass="10279">MTQVLSIVGAFFVLAAFTGLQLGRLDVESATYQVLNLLGAGVLTVTGLLTETWGFVLLNGVWTAISIVKLVQLARGVGGESRTEDGPTDDNGPFHSEG</sequence>
<organism evidence="3 4">
    <name type="scientific">Virgisporangium aurantiacum</name>
    <dbReference type="NCBI Taxonomy" id="175570"/>
    <lineage>
        <taxon>Bacteria</taxon>
        <taxon>Bacillati</taxon>
        <taxon>Actinomycetota</taxon>
        <taxon>Actinomycetes</taxon>
        <taxon>Micromonosporales</taxon>
        <taxon>Micromonosporaceae</taxon>
        <taxon>Virgisporangium</taxon>
    </lineage>
</organism>
<evidence type="ECO:0000256" key="1">
    <source>
        <dbReference type="SAM" id="MobiDB-lite"/>
    </source>
</evidence>
<dbReference type="RefSeq" id="WP_203989469.1">
    <property type="nucleotide sequence ID" value="NZ_BOPG01000012.1"/>
</dbReference>
<dbReference type="Pfam" id="PF26604">
    <property type="entry name" value="CBU_0592"/>
    <property type="match status" value="1"/>
</dbReference>
<dbReference type="AlphaFoldDB" id="A0A8J3YZ66"/>
<comment type="caution">
    <text evidence="3">The sequence shown here is derived from an EMBL/GenBank/DDBJ whole genome shotgun (WGS) entry which is preliminary data.</text>
</comment>
<dbReference type="Proteomes" id="UP000612585">
    <property type="component" value="Unassembled WGS sequence"/>
</dbReference>
<evidence type="ECO:0000313" key="3">
    <source>
        <dbReference type="EMBL" id="GIJ54436.1"/>
    </source>
</evidence>
<reference evidence="3" key="1">
    <citation type="submission" date="2021-01" db="EMBL/GenBank/DDBJ databases">
        <title>Whole genome shotgun sequence of Virgisporangium aurantiacum NBRC 16421.</title>
        <authorList>
            <person name="Komaki H."/>
            <person name="Tamura T."/>
        </authorList>
    </citation>
    <scope>NUCLEOTIDE SEQUENCE</scope>
    <source>
        <strain evidence="3">NBRC 16421</strain>
    </source>
</reference>
<protein>
    <recommendedName>
        <fullName evidence="2">CBU-0592-like domain-containing protein</fullName>
    </recommendedName>
</protein>
<dbReference type="EMBL" id="BOPG01000012">
    <property type="protein sequence ID" value="GIJ54436.1"/>
    <property type="molecule type" value="Genomic_DNA"/>
</dbReference>
<dbReference type="NCBIfam" id="NF047864">
    <property type="entry name" value="CBU_0592_membra"/>
    <property type="match status" value="1"/>
</dbReference>
<gene>
    <name evidence="3" type="ORF">Vau01_019520</name>
</gene>
<accession>A0A8J3YZ66</accession>
<proteinExistence type="predicted"/>
<evidence type="ECO:0000313" key="4">
    <source>
        <dbReference type="Proteomes" id="UP000612585"/>
    </source>
</evidence>
<name>A0A8J3YZ66_9ACTN</name>
<feature type="domain" description="CBU-0592-like" evidence="2">
    <location>
        <begin position="3"/>
        <end position="75"/>
    </location>
</feature>
<feature type="region of interest" description="Disordered" evidence="1">
    <location>
        <begin position="76"/>
        <end position="98"/>
    </location>
</feature>
<dbReference type="InterPro" id="IPR058058">
    <property type="entry name" value="CBU_0592-like"/>
</dbReference>
<evidence type="ECO:0000259" key="2">
    <source>
        <dbReference type="Pfam" id="PF26604"/>
    </source>
</evidence>